<evidence type="ECO:0000256" key="4">
    <source>
        <dbReference type="ARBA" id="ARBA00022842"/>
    </source>
</evidence>
<evidence type="ECO:0000259" key="8">
    <source>
        <dbReference type="Pfam" id="PF01996"/>
    </source>
</evidence>
<feature type="domain" description="Coenzyme F420:L-glutamate ligase-like" evidence="8">
    <location>
        <begin position="62"/>
        <end position="201"/>
    </location>
</feature>
<keyword evidence="10" id="KW-1185">Reference proteome</keyword>
<evidence type="ECO:0000256" key="6">
    <source>
        <dbReference type="ARBA" id="ARBA00023134"/>
    </source>
</evidence>
<evidence type="ECO:0000256" key="1">
    <source>
        <dbReference type="ARBA" id="ARBA00022598"/>
    </source>
</evidence>
<keyword evidence="6" id="KW-0342">GTP-binding</keyword>
<dbReference type="Proteomes" id="UP001597351">
    <property type="component" value="Unassembled WGS sequence"/>
</dbReference>
<keyword evidence="7" id="KW-0464">Manganese</keyword>
<dbReference type="Gene3D" id="3.30.1330.100">
    <property type="entry name" value="CofE-like"/>
    <property type="match status" value="2"/>
</dbReference>
<keyword evidence="2" id="KW-0479">Metal-binding</keyword>
<protein>
    <submittedName>
        <fullName evidence="9">Coenzyme F420-0:L-glutamate ligase</fullName>
        <ecNumber evidence="9">6.3.2.31</ecNumber>
    </submittedName>
</protein>
<dbReference type="RefSeq" id="WP_343919958.1">
    <property type="nucleotide sequence ID" value="NZ_BAAAJT010000002.1"/>
</dbReference>
<dbReference type="InterPro" id="IPR002847">
    <property type="entry name" value="F420-0_gamma-glut_ligase-dom"/>
</dbReference>
<dbReference type="EMBL" id="JBHUGD010000003">
    <property type="protein sequence ID" value="MFD1948168.1"/>
    <property type="molecule type" value="Genomic_DNA"/>
</dbReference>
<organism evidence="9 10">
    <name type="scientific">Nocardioides aestuarii</name>
    <dbReference type="NCBI Taxonomy" id="252231"/>
    <lineage>
        <taxon>Bacteria</taxon>
        <taxon>Bacillati</taxon>
        <taxon>Actinomycetota</taxon>
        <taxon>Actinomycetes</taxon>
        <taxon>Propionibacteriales</taxon>
        <taxon>Nocardioidaceae</taxon>
        <taxon>Nocardioides</taxon>
    </lineage>
</organism>
<evidence type="ECO:0000256" key="3">
    <source>
        <dbReference type="ARBA" id="ARBA00022741"/>
    </source>
</evidence>
<dbReference type="PANTHER" id="PTHR47917:SF1">
    <property type="entry name" value="COENZYME F420:L-GLUTAMATE LIGASE"/>
    <property type="match status" value="1"/>
</dbReference>
<sequence length="314" mass="32410">MTHLEVWAPDGVGEVRRGADLGALLAGLVDLEDGDVVLVTSKVVSKAEGRVVDGTREEALPRETARLVARRGPVRIVRTHHGLTLAAAGIDASNVEPGSVVLLPVDPDVSARRIRERLHELTGRSVGVVVTDTAGRAWREGQTDLAVGAAGLTVLEDFAGRRDGYGNDLVVTAPAVADELAGAGELAQGKLAGRPFAVVRGRADLVLPLGDDGPGAAALVRPDGGDLFGWGSREAVLRALRADPADAAAFGAPSTAGELAEAVAELGGGVRAEEGAVVVENLAPETLRTLAFAHGWEADMTEADGSVRLRPVRP</sequence>
<dbReference type="InterPro" id="IPR008225">
    <property type="entry name" value="F420-0_g-glutamyl_ligase"/>
</dbReference>
<dbReference type="NCBIfam" id="TIGR01916">
    <property type="entry name" value="F420_cofE"/>
    <property type="match status" value="1"/>
</dbReference>
<accession>A0ABW4TQC7</accession>
<reference evidence="10" key="1">
    <citation type="journal article" date="2019" name="Int. J. Syst. Evol. Microbiol.">
        <title>The Global Catalogue of Microorganisms (GCM) 10K type strain sequencing project: providing services to taxonomists for standard genome sequencing and annotation.</title>
        <authorList>
            <consortium name="The Broad Institute Genomics Platform"/>
            <consortium name="The Broad Institute Genome Sequencing Center for Infectious Disease"/>
            <person name="Wu L."/>
            <person name="Ma J."/>
        </authorList>
    </citation>
    <scope>NUCLEOTIDE SEQUENCE [LARGE SCALE GENOMIC DNA]</scope>
    <source>
        <strain evidence="10">CGMCC 1.12477</strain>
    </source>
</reference>
<keyword evidence="4" id="KW-0460">Magnesium</keyword>
<evidence type="ECO:0000256" key="2">
    <source>
        <dbReference type="ARBA" id="ARBA00022723"/>
    </source>
</evidence>
<keyword evidence="3" id="KW-0547">Nucleotide-binding</keyword>
<dbReference type="EC" id="6.3.2.31" evidence="9"/>
<proteinExistence type="predicted"/>
<dbReference type="PANTHER" id="PTHR47917">
    <property type="match status" value="1"/>
</dbReference>
<name>A0ABW4TQC7_9ACTN</name>
<keyword evidence="5" id="KW-0630">Potassium</keyword>
<dbReference type="GO" id="GO:0052618">
    <property type="term" value="F:coenzyme F420-0:L-glutamate ligase activity"/>
    <property type="evidence" value="ECO:0007669"/>
    <property type="project" value="UniProtKB-EC"/>
</dbReference>
<evidence type="ECO:0000256" key="5">
    <source>
        <dbReference type="ARBA" id="ARBA00022958"/>
    </source>
</evidence>
<keyword evidence="1 9" id="KW-0436">Ligase</keyword>
<evidence type="ECO:0000313" key="9">
    <source>
        <dbReference type="EMBL" id="MFD1948168.1"/>
    </source>
</evidence>
<dbReference type="Pfam" id="PF01996">
    <property type="entry name" value="F420_ligase"/>
    <property type="match status" value="1"/>
</dbReference>
<dbReference type="SUPFAM" id="SSF144010">
    <property type="entry name" value="CofE-like"/>
    <property type="match status" value="1"/>
</dbReference>
<comment type="caution">
    <text evidence="9">The sequence shown here is derived from an EMBL/GenBank/DDBJ whole genome shotgun (WGS) entry which is preliminary data.</text>
</comment>
<evidence type="ECO:0000313" key="10">
    <source>
        <dbReference type="Proteomes" id="UP001597351"/>
    </source>
</evidence>
<gene>
    <name evidence="9" type="primary">cofE</name>
    <name evidence="9" type="ORF">ACFSDE_15305</name>
</gene>
<evidence type="ECO:0000256" key="7">
    <source>
        <dbReference type="ARBA" id="ARBA00023211"/>
    </source>
</evidence>